<accession>F2QE51</accession>
<dbReference type="AlphaFoldDB" id="F2QE51"/>
<gene>
    <name evidence="2" type="ordered locus">SOR_1262</name>
</gene>
<dbReference type="Proteomes" id="UP000008131">
    <property type="component" value="Chromosome"/>
</dbReference>
<evidence type="ECO:0000313" key="3">
    <source>
        <dbReference type="Proteomes" id="UP000008131"/>
    </source>
</evidence>
<proteinExistence type="predicted"/>
<sequence>MIRDKHKDLAYFEKRLNRLQNRLREDIEMTDEIAEKYLLLHYQDLVLDNEELVKLSYSIGSSGSSKEEIFPYYQGVLSNLKLIASEGVPFDLAVNIFSLGVLYSERKEEFLDDLKAIYEQMDHTDGLIEYYMVYLFHDKIVPFHSILEYQNMIEDAYESVAKVQLRNYGNVFIIN</sequence>
<dbReference type="KEGG" id="sor:SOR_1262"/>
<evidence type="ECO:0000313" key="2">
    <source>
        <dbReference type="EMBL" id="CBZ00920.1"/>
    </source>
</evidence>
<dbReference type="EMBL" id="FR720602">
    <property type="protein sequence ID" value="CBZ00920.1"/>
    <property type="molecule type" value="Genomic_DNA"/>
</dbReference>
<protein>
    <recommendedName>
        <fullName evidence="1">PoNi N-terminal domain-containing protein</fullName>
    </recommendedName>
</protein>
<dbReference type="HOGENOM" id="CLU_1531725_0_0_9"/>
<dbReference type="Pfam" id="PF08928">
    <property type="entry name" value="PoNi_N"/>
    <property type="match status" value="1"/>
</dbReference>
<organism evidence="2 3">
    <name type="scientific">Streptococcus oralis (strain Uo5)</name>
    <dbReference type="NCBI Taxonomy" id="927666"/>
    <lineage>
        <taxon>Bacteria</taxon>
        <taxon>Bacillati</taxon>
        <taxon>Bacillota</taxon>
        <taxon>Bacilli</taxon>
        <taxon>Lactobacillales</taxon>
        <taxon>Streptococcaceae</taxon>
        <taxon>Streptococcus</taxon>
    </lineage>
</organism>
<evidence type="ECO:0000259" key="1">
    <source>
        <dbReference type="Pfam" id="PF08928"/>
    </source>
</evidence>
<reference evidence="2 3" key="1">
    <citation type="journal article" date="2011" name="J. Bacteriol.">
        <title>Genome of Streptococcus oralis strain Uo5.</title>
        <authorList>
            <person name="Reichmann P."/>
            <person name="Nuhn M."/>
            <person name="Denapaite D."/>
            <person name="Bruckner R."/>
            <person name="Henrich B."/>
            <person name="Maurer P."/>
            <person name="Rieger M."/>
            <person name="Klages S."/>
            <person name="Reinhard R."/>
            <person name="Hakenbeck R."/>
        </authorList>
    </citation>
    <scope>NUCLEOTIDE SEQUENCE [LARGE SCALE GENOMIC DNA]</scope>
    <source>
        <strain evidence="2 3">Uo5</strain>
    </source>
</reference>
<name>F2QE51_STROU</name>
<feature type="domain" description="PoNi N-terminal" evidence="1">
    <location>
        <begin position="5"/>
        <end position="109"/>
    </location>
</feature>
<dbReference type="InterPro" id="IPR015024">
    <property type="entry name" value="PoNi_N"/>
</dbReference>